<sequence length="843" mass="90585">MRGKLIRHKACGLAIALVTTSSLSLLTPSYSSEGSSLAGLVAKNTGLSVVVKAETAPTLALTASDLTVSGDTITGFSASGLAKVNAVTVTGTSIKFPTGLAATKIGKSAFSKKFKNKKVKIELPDSITEIGDSAFASNSAITAVKFGSTPTSSKLKTIGAKAFYEAGLAENIKFPDGLETLKDDCFAKNELTSVTLPDNLLIIEGRVFADNKITKADLGKYDKVKTKMREYKVGSNNVIADADTLNVIPYGIFWNNQISSLKDVKFPTSIWGIGESAFANNKFTSLELPAHIHDIFFYGFKDNKLLKKVSFLTKDEGTNFERKYLQIDRGSFQNCAIEGHLEFPTKTNQMGGFSFAGNKITSVDFGPDAPLIGYQSFEGNPITEIYNLNSWGLEWKPFFNTDALKNINFEYKNPKSGERGTFGQSFDNTISLRAFNKGLLKSIKFPAYVDKMIFDINGKKYISNAFLENPGWTEGTNKVALYRVASDGATYVTDNALDDSKAKDYIINPVLVKFVAKDQYGNAVTLSSIEVERTRTIKGASEAKTVTSTAVNQADFKLGDKIKFAIPAAPEGYEIAESPVSNSAITKTADGNYEVTLDPTNVEVVKEVAYGDGYKVGYKETVIEIGYKNLSPEPPKPEVKPENPGTPATPGAIQPEKPSTPGAITPESPSAPATPEAIKPSEPAKPSEPVTPSTPGNPTTPNTPVVPTNPTEPTTPVNPATPTTTIPTENPPTNVPFTPERIVNPNLIPEGNPVFNIVDEDGTSLGNAEVNKDDGTYTFVKDKRTPKGVAKIRKDNTLEVVKVFDGKTPQGKLPRTGGSSEEGLVLLGAAMLGLGAFFRRKIK</sequence>
<dbReference type="RefSeq" id="WP_208427869.1">
    <property type="nucleotide sequence ID" value="NZ_JAEPRJ010000001.1"/>
</dbReference>
<evidence type="ECO:0000313" key="9">
    <source>
        <dbReference type="Proteomes" id="UP000604730"/>
    </source>
</evidence>
<feature type="chain" id="PRO_5045401726" evidence="6">
    <location>
        <begin position="25"/>
        <end position="843"/>
    </location>
</feature>
<keyword evidence="4" id="KW-0572">Peptidoglycan-anchor</keyword>
<evidence type="ECO:0000256" key="2">
    <source>
        <dbReference type="ARBA" id="ARBA00022525"/>
    </source>
</evidence>
<dbReference type="InterPro" id="IPR032675">
    <property type="entry name" value="LRR_dom_sf"/>
</dbReference>
<evidence type="ECO:0000256" key="6">
    <source>
        <dbReference type="SAM" id="SignalP"/>
    </source>
</evidence>
<dbReference type="EMBL" id="JAEPRJ010000001">
    <property type="protein sequence ID" value="MBK5896284.1"/>
    <property type="molecule type" value="Genomic_DNA"/>
</dbReference>
<name>A0ABS1IWM0_9FIRM</name>
<keyword evidence="9" id="KW-1185">Reference proteome</keyword>
<dbReference type="Pfam" id="PF00746">
    <property type="entry name" value="Gram_pos_anchor"/>
    <property type="match status" value="1"/>
</dbReference>
<dbReference type="NCBIfam" id="TIGR01167">
    <property type="entry name" value="LPXTG_anchor"/>
    <property type="match status" value="1"/>
</dbReference>
<feature type="region of interest" description="Disordered" evidence="5">
    <location>
        <begin position="629"/>
        <end position="736"/>
    </location>
</feature>
<keyword evidence="2" id="KW-0964">Secreted</keyword>
<evidence type="ECO:0000256" key="4">
    <source>
        <dbReference type="ARBA" id="ARBA00023088"/>
    </source>
</evidence>
<feature type="signal peptide" evidence="6">
    <location>
        <begin position="1"/>
        <end position="24"/>
    </location>
</feature>
<dbReference type="InterPro" id="IPR026906">
    <property type="entry name" value="LRR_5"/>
</dbReference>
<dbReference type="PANTHER" id="PTHR45661:SF3">
    <property type="entry name" value="IG-LIKE DOMAIN-CONTAINING PROTEIN"/>
    <property type="match status" value="1"/>
</dbReference>
<dbReference type="PANTHER" id="PTHR45661">
    <property type="entry name" value="SURFACE ANTIGEN"/>
    <property type="match status" value="1"/>
</dbReference>
<evidence type="ECO:0000256" key="3">
    <source>
        <dbReference type="ARBA" id="ARBA00022729"/>
    </source>
</evidence>
<dbReference type="Proteomes" id="UP000604730">
    <property type="component" value="Unassembled WGS sequence"/>
</dbReference>
<feature type="compositionally biased region" description="Low complexity" evidence="5">
    <location>
        <begin position="663"/>
        <end position="678"/>
    </location>
</feature>
<comment type="caution">
    <text evidence="8">The sequence shown here is derived from an EMBL/GenBank/DDBJ whole genome shotgun (WGS) entry which is preliminary data.</text>
</comment>
<feature type="compositionally biased region" description="Low complexity" evidence="5">
    <location>
        <begin position="690"/>
        <end position="728"/>
    </location>
</feature>
<dbReference type="Pfam" id="PF13306">
    <property type="entry name" value="LRR_5"/>
    <property type="match status" value="3"/>
</dbReference>
<evidence type="ECO:0000256" key="5">
    <source>
        <dbReference type="SAM" id="MobiDB-lite"/>
    </source>
</evidence>
<protein>
    <submittedName>
        <fullName evidence="8">Leucine-rich repeat protein</fullName>
    </submittedName>
</protein>
<evidence type="ECO:0000313" key="8">
    <source>
        <dbReference type="EMBL" id="MBK5896284.1"/>
    </source>
</evidence>
<gene>
    <name evidence="8" type="ORF">JJN12_00575</name>
</gene>
<feature type="domain" description="Gram-positive cocci surface proteins LPxTG" evidence="7">
    <location>
        <begin position="808"/>
        <end position="841"/>
    </location>
</feature>
<organism evidence="8 9">
    <name type="scientific">Catonella massiliensis</name>
    <dbReference type="NCBI Taxonomy" id="2799636"/>
    <lineage>
        <taxon>Bacteria</taxon>
        <taxon>Bacillati</taxon>
        <taxon>Bacillota</taxon>
        <taxon>Clostridia</taxon>
        <taxon>Lachnospirales</taxon>
        <taxon>Lachnospiraceae</taxon>
        <taxon>Catonella</taxon>
    </lineage>
</organism>
<keyword evidence="1" id="KW-0134">Cell wall</keyword>
<keyword evidence="3 6" id="KW-0732">Signal</keyword>
<dbReference type="InterPro" id="IPR053139">
    <property type="entry name" value="Surface_bspA-like"/>
</dbReference>
<proteinExistence type="predicted"/>
<dbReference type="InterPro" id="IPR019931">
    <property type="entry name" value="LPXTG_anchor"/>
</dbReference>
<reference evidence="8 9" key="1">
    <citation type="submission" date="2021-01" db="EMBL/GenBank/DDBJ databases">
        <title>Isolation and description of Catonella massiliensis sp. nov., a novel Catonella species, isolated from a stable periodontitis subject.</title>
        <authorList>
            <person name="Antezack A."/>
            <person name="Boxberger M."/>
            <person name="La Scola B."/>
            <person name="Monnet-Corti V."/>
        </authorList>
    </citation>
    <scope>NUCLEOTIDE SEQUENCE [LARGE SCALE GENOMIC DNA]</scope>
    <source>
        <strain evidence="8 9">Marseille-Q4567</strain>
    </source>
</reference>
<dbReference type="Gene3D" id="3.80.10.10">
    <property type="entry name" value="Ribonuclease Inhibitor"/>
    <property type="match status" value="2"/>
</dbReference>
<evidence type="ECO:0000259" key="7">
    <source>
        <dbReference type="Pfam" id="PF00746"/>
    </source>
</evidence>
<evidence type="ECO:0000256" key="1">
    <source>
        <dbReference type="ARBA" id="ARBA00022512"/>
    </source>
</evidence>
<accession>A0ABS1IWM0</accession>